<keyword evidence="1" id="KW-0732">Signal</keyword>
<proteinExistence type="predicted"/>
<evidence type="ECO:0000313" key="3">
    <source>
        <dbReference type="EMBL" id="SUP42666.1"/>
    </source>
</evidence>
<name>A0A380NM18_9FIRM</name>
<evidence type="ECO:0000313" key="4">
    <source>
        <dbReference type="Proteomes" id="UP000255367"/>
    </source>
</evidence>
<feature type="chain" id="PRO_5016640940" evidence="1">
    <location>
        <begin position="30"/>
        <end position="208"/>
    </location>
</feature>
<dbReference type="Pfam" id="PF03413">
    <property type="entry name" value="PepSY"/>
    <property type="match status" value="2"/>
</dbReference>
<evidence type="ECO:0000256" key="1">
    <source>
        <dbReference type="SAM" id="SignalP"/>
    </source>
</evidence>
<accession>A0A380NM18</accession>
<evidence type="ECO:0000259" key="2">
    <source>
        <dbReference type="Pfam" id="PF03413"/>
    </source>
</evidence>
<dbReference type="Gene3D" id="3.10.450.40">
    <property type="match status" value="2"/>
</dbReference>
<keyword evidence="4" id="KW-1185">Reference proteome</keyword>
<sequence>MKKKSFASVLACAFAVGVAAVAVPQVAVAADVNPTLTIEGPNQSMVLSMRQVAGIFLAKYPNSAVHSITLKPDRGRFAYEVTGYTLKNTYKISVDVITSKILKEEIDGKEKDIPSKVFNPLNVIEPKKAEAVAVANIGGDAISKGWELEAEEGKVKYEVTIYHTDEKMGLVEQDVLIDATTGDVITKTLPEKVEIPDENDDGFVLWGD</sequence>
<dbReference type="RefSeq" id="WP_172460557.1">
    <property type="nucleotide sequence ID" value="NZ_UHIO01000001.1"/>
</dbReference>
<feature type="domain" description="PepSY" evidence="2">
    <location>
        <begin position="124"/>
        <end position="185"/>
    </location>
</feature>
<reference evidence="3 4" key="1">
    <citation type="submission" date="2018-06" db="EMBL/GenBank/DDBJ databases">
        <authorList>
            <consortium name="Pathogen Informatics"/>
            <person name="Doyle S."/>
        </authorList>
    </citation>
    <scope>NUCLEOTIDE SEQUENCE [LARGE SCALE GENOMIC DNA]</scope>
    <source>
        <strain evidence="3 4">NCTC12020</strain>
    </source>
</reference>
<organism evidence="3 4">
    <name type="scientific">Veillonella criceti</name>
    <dbReference type="NCBI Taxonomy" id="103891"/>
    <lineage>
        <taxon>Bacteria</taxon>
        <taxon>Bacillati</taxon>
        <taxon>Bacillota</taxon>
        <taxon>Negativicutes</taxon>
        <taxon>Veillonellales</taxon>
        <taxon>Veillonellaceae</taxon>
        <taxon>Veillonella</taxon>
    </lineage>
</organism>
<dbReference type="Proteomes" id="UP000255367">
    <property type="component" value="Unassembled WGS sequence"/>
</dbReference>
<dbReference type="EMBL" id="UHIO01000001">
    <property type="protein sequence ID" value="SUP42666.1"/>
    <property type="molecule type" value="Genomic_DNA"/>
</dbReference>
<gene>
    <name evidence="3" type="ORF">NCTC12020_00922</name>
</gene>
<dbReference type="AlphaFoldDB" id="A0A380NM18"/>
<feature type="signal peptide" evidence="1">
    <location>
        <begin position="1"/>
        <end position="29"/>
    </location>
</feature>
<dbReference type="InterPro" id="IPR025711">
    <property type="entry name" value="PepSY"/>
</dbReference>
<protein>
    <submittedName>
        <fullName evidence="3">Peptidase propeptide and YPEB domain</fullName>
    </submittedName>
</protein>
<feature type="domain" description="PepSY" evidence="2">
    <location>
        <begin position="55"/>
        <end position="105"/>
    </location>
</feature>